<dbReference type="Pfam" id="PF25893">
    <property type="entry name" value="HH_CzcB"/>
    <property type="match status" value="1"/>
</dbReference>
<evidence type="ECO:0000259" key="6">
    <source>
        <dbReference type="Pfam" id="PF25954"/>
    </source>
</evidence>
<keyword evidence="2" id="KW-0813">Transport</keyword>
<evidence type="ECO:0000256" key="3">
    <source>
        <dbReference type="SAM" id="MobiDB-lite"/>
    </source>
</evidence>
<keyword evidence="10" id="KW-1185">Reference proteome</keyword>
<dbReference type="InterPro" id="IPR058648">
    <property type="entry name" value="HH_CzcB-like"/>
</dbReference>
<evidence type="ECO:0000256" key="4">
    <source>
        <dbReference type="SAM" id="SignalP"/>
    </source>
</evidence>
<dbReference type="EMBL" id="BRXS01000008">
    <property type="protein sequence ID" value="GLC28186.1"/>
    <property type="molecule type" value="Genomic_DNA"/>
</dbReference>
<dbReference type="AlphaFoldDB" id="A0AA37QE82"/>
<dbReference type="Pfam" id="PF25973">
    <property type="entry name" value="BSH_CzcB"/>
    <property type="match status" value="1"/>
</dbReference>
<dbReference type="Pfam" id="PF25975">
    <property type="entry name" value="CzcB_C"/>
    <property type="match status" value="1"/>
</dbReference>
<feature type="signal peptide" evidence="4">
    <location>
        <begin position="1"/>
        <end position="34"/>
    </location>
</feature>
<feature type="domain" description="CzcB-like alpha-helical hairpin" evidence="5">
    <location>
        <begin position="164"/>
        <end position="221"/>
    </location>
</feature>
<evidence type="ECO:0000259" key="7">
    <source>
        <dbReference type="Pfam" id="PF25973"/>
    </source>
</evidence>
<evidence type="ECO:0000259" key="5">
    <source>
        <dbReference type="Pfam" id="PF25893"/>
    </source>
</evidence>
<dbReference type="InterPro" id="IPR058647">
    <property type="entry name" value="BSH_CzcB-like"/>
</dbReference>
<comment type="similarity">
    <text evidence="1">Belongs to the membrane fusion protein (MFP) (TC 8.A.1) family.</text>
</comment>
<dbReference type="GO" id="GO:0015679">
    <property type="term" value="P:plasma membrane copper ion transport"/>
    <property type="evidence" value="ECO:0007669"/>
    <property type="project" value="TreeGrafter"/>
</dbReference>
<evidence type="ECO:0000256" key="2">
    <source>
        <dbReference type="ARBA" id="ARBA00022448"/>
    </source>
</evidence>
<dbReference type="InterPro" id="IPR058649">
    <property type="entry name" value="CzcB_C"/>
</dbReference>
<dbReference type="PANTHER" id="PTHR30097:SF4">
    <property type="entry name" value="SLR6042 PROTEIN"/>
    <property type="match status" value="1"/>
</dbReference>
<keyword evidence="4" id="KW-0732">Signal</keyword>
<evidence type="ECO:0000259" key="8">
    <source>
        <dbReference type="Pfam" id="PF25975"/>
    </source>
</evidence>
<dbReference type="GO" id="GO:0060003">
    <property type="term" value="P:copper ion export"/>
    <property type="evidence" value="ECO:0007669"/>
    <property type="project" value="TreeGrafter"/>
</dbReference>
<dbReference type="GO" id="GO:0030288">
    <property type="term" value="C:outer membrane-bounded periplasmic space"/>
    <property type="evidence" value="ECO:0007669"/>
    <property type="project" value="TreeGrafter"/>
</dbReference>
<sequence length="428" mass="44431">MMIPQMPVVRHPRGPRRRTARVGALALATAAATAGLMACGGGDAGADVKDTAASTADAGTARAAGTPPAAAASGGATSHANEAPETVTLDTAAAQSAGIRVEPVTTVASSGLSVTGTITYDANRVSHVGARTPGRIVTLSADIGQRVRAGQTLALLESPEVGQLRADAGEADVLERIARENYARERRLEEQGISSRKELLAAEAELRRAEAARQSARERLRVLGASGGRGSQFAATAPFAGVVVARAANRGEMATPEDQLFTVADLSHVWIELDVFERDLPRVRTGQPVTVNAAAFPGRTFPGRIVYLGAVVDTARRTVRARVEIPNADGALRPGMFATARVQTGGGGPPLLVVPQEAVQEVEGRRAVFVPGDRPGQFRVVPVDVGETLDGGRVVIRTGLTPASRVVTAGAFLLRSELAKREIGEAGH</sequence>
<feature type="chain" id="PRO_5041449527" evidence="4">
    <location>
        <begin position="35"/>
        <end position="428"/>
    </location>
</feature>
<dbReference type="InterPro" id="IPR006143">
    <property type="entry name" value="RND_pump_MFP"/>
</dbReference>
<feature type="compositionally biased region" description="Low complexity" evidence="3">
    <location>
        <begin position="59"/>
        <end position="77"/>
    </location>
</feature>
<dbReference type="Gene3D" id="2.40.30.170">
    <property type="match status" value="1"/>
</dbReference>
<evidence type="ECO:0000313" key="9">
    <source>
        <dbReference type="EMBL" id="GLC28186.1"/>
    </source>
</evidence>
<name>A0AA37QE82_9BACT</name>
<dbReference type="GO" id="GO:0022857">
    <property type="term" value="F:transmembrane transporter activity"/>
    <property type="evidence" value="ECO:0007669"/>
    <property type="project" value="InterPro"/>
</dbReference>
<accession>A0AA37QE82</accession>
<reference evidence="9" key="1">
    <citation type="submission" date="2022-08" db="EMBL/GenBank/DDBJ databases">
        <title>Draft genome sequencing of Roseisolibacter agri AW1220.</title>
        <authorList>
            <person name="Tobiishi Y."/>
            <person name="Tonouchi A."/>
        </authorList>
    </citation>
    <scope>NUCLEOTIDE SEQUENCE</scope>
    <source>
        <strain evidence="9">AW1220</strain>
    </source>
</reference>
<feature type="region of interest" description="Disordered" evidence="3">
    <location>
        <begin position="59"/>
        <end position="81"/>
    </location>
</feature>
<gene>
    <name evidence="9" type="ORF">rosag_46990</name>
</gene>
<feature type="domain" description="CusB-like beta-barrel" evidence="6">
    <location>
        <begin position="269"/>
        <end position="344"/>
    </location>
</feature>
<proteinExistence type="inferred from homology"/>
<dbReference type="Gene3D" id="2.40.50.100">
    <property type="match status" value="1"/>
</dbReference>
<dbReference type="Gene3D" id="1.10.287.470">
    <property type="entry name" value="Helix hairpin bin"/>
    <property type="match status" value="1"/>
</dbReference>
<dbReference type="Proteomes" id="UP001161325">
    <property type="component" value="Unassembled WGS sequence"/>
</dbReference>
<dbReference type="InterPro" id="IPR058792">
    <property type="entry name" value="Beta-barrel_RND_2"/>
</dbReference>
<dbReference type="PANTHER" id="PTHR30097">
    <property type="entry name" value="CATION EFFLUX SYSTEM PROTEIN CUSB"/>
    <property type="match status" value="1"/>
</dbReference>
<organism evidence="9 10">
    <name type="scientific">Roseisolibacter agri</name>
    <dbReference type="NCBI Taxonomy" id="2014610"/>
    <lineage>
        <taxon>Bacteria</taxon>
        <taxon>Pseudomonadati</taxon>
        <taxon>Gemmatimonadota</taxon>
        <taxon>Gemmatimonadia</taxon>
        <taxon>Gemmatimonadales</taxon>
        <taxon>Gemmatimonadaceae</taxon>
        <taxon>Roseisolibacter</taxon>
    </lineage>
</organism>
<dbReference type="InterPro" id="IPR051909">
    <property type="entry name" value="MFP_Cation_Efflux"/>
</dbReference>
<feature type="domain" description="CzcB-like C-terminal circularly permuted SH3-like" evidence="8">
    <location>
        <begin position="353"/>
        <end position="415"/>
    </location>
</feature>
<dbReference type="FunFam" id="2.40.30.170:FF:000010">
    <property type="entry name" value="Efflux RND transporter periplasmic adaptor subunit"/>
    <property type="match status" value="1"/>
</dbReference>
<evidence type="ECO:0000313" key="10">
    <source>
        <dbReference type="Proteomes" id="UP001161325"/>
    </source>
</evidence>
<dbReference type="GO" id="GO:0016020">
    <property type="term" value="C:membrane"/>
    <property type="evidence" value="ECO:0007669"/>
    <property type="project" value="InterPro"/>
</dbReference>
<protein>
    <submittedName>
        <fullName evidence="9">RND transporter</fullName>
    </submittedName>
</protein>
<feature type="domain" description="CzcB-like barrel-sandwich hybrid" evidence="7">
    <location>
        <begin position="124"/>
        <end position="265"/>
    </location>
</feature>
<dbReference type="Pfam" id="PF25954">
    <property type="entry name" value="Beta-barrel_RND_2"/>
    <property type="match status" value="1"/>
</dbReference>
<dbReference type="GO" id="GO:0046914">
    <property type="term" value="F:transition metal ion binding"/>
    <property type="evidence" value="ECO:0007669"/>
    <property type="project" value="TreeGrafter"/>
</dbReference>
<dbReference type="Gene3D" id="2.40.420.20">
    <property type="match status" value="1"/>
</dbReference>
<comment type="caution">
    <text evidence="9">The sequence shown here is derived from an EMBL/GenBank/DDBJ whole genome shotgun (WGS) entry which is preliminary data.</text>
</comment>
<evidence type="ECO:0000256" key="1">
    <source>
        <dbReference type="ARBA" id="ARBA00009477"/>
    </source>
</evidence>
<dbReference type="SUPFAM" id="SSF111369">
    <property type="entry name" value="HlyD-like secretion proteins"/>
    <property type="match status" value="1"/>
</dbReference>
<dbReference type="NCBIfam" id="TIGR01730">
    <property type="entry name" value="RND_mfp"/>
    <property type="match status" value="1"/>
</dbReference>